<keyword evidence="2" id="KW-1185">Reference proteome</keyword>
<organism evidence="1 2">
    <name type="scientific">Sphaerotilus microaerophilus</name>
    <dbReference type="NCBI Taxonomy" id="2914710"/>
    <lineage>
        <taxon>Bacteria</taxon>
        <taxon>Pseudomonadati</taxon>
        <taxon>Pseudomonadota</taxon>
        <taxon>Betaproteobacteria</taxon>
        <taxon>Burkholderiales</taxon>
        <taxon>Sphaerotilaceae</taxon>
        <taxon>Sphaerotilus</taxon>
    </lineage>
</organism>
<accession>A0ABN6PN18</accession>
<dbReference type="RefSeq" id="WP_251973422.1">
    <property type="nucleotide sequence ID" value="NZ_AP025730.1"/>
</dbReference>
<dbReference type="Pfam" id="PF09351">
    <property type="entry name" value="DUF1993"/>
    <property type="match status" value="1"/>
</dbReference>
<dbReference type="InterPro" id="IPR018531">
    <property type="entry name" value="DUF1993"/>
</dbReference>
<dbReference type="Proteomes" id="UP001057498">
    <property type="component" value="Chromosome"/>
</dbReference>
<reference evidence="1" key="1">
    <citation type="submission" date="2022-04" db="EMBL/GenBank/DDBJ databases">
        <title>Whole genome sequence of Sphaerotilus sp. FB-5.</title>
        <authorList>
            <person name="Takeda M."/>
            <person name="Narihara S."/>
            <person name="Akimoto M."/>
            <person name="Akimoto R."/>
            <person name="Nishiyashiki S."/>
            <person name="Murakami T."/>
        </authorList>
    </citation>
    <scope>NUCLEOTIDE SEQUENCE</scope>
    <source>
        <strain evidence="1">FB-5</strain>
    </source>
</reference>
<evidence type="ECO:0000313" key="1">
    <source>
        <dbReference type="EMBL" id="BDI05383.1"/>
    </source>
</evidence>
<name>A0ABN6PN18_9BURK</name>
<proteinExistence type="predicted"/>
<dbReference type="InterPro" id="IPR034660">
    <property type="entry name" value="DinB/YfiT-like"/>
</dbReference>
<dbReference type="PANTHER" id="PTHR36922">
    <property type="entry name" value="BLL2446 PROTEIN"/>
    <property type="match status" value="1"/>
</dbReference>
<dbReference type="Gene3D" id="1.20.120.450">
    <property type="entry name" value="dinb family like domain"/>
    <property type="match status" value="1"/>
</dbReference>
<protein>
    <recommendedName>
        <fullName evidence="3">DUF1993 domain-containing protein</fullName>
    </recommendedName>
</protein>
<sequence length="173" mass="18905">MPITMTSASLPIFRTALSNLYHCLVKASDNARRRGFDPDVFVAMRLAPDMLPFASQVRIACDAAKYGAARLGGLQAPRHEDNETTLDQLKARIASTLDWLASVPDGAIDGSEERDITFPVGRDGTTRTMKGEAYLKHWALPNVFFHVTTAYALLRHAGVDLGKADYLVGDEAP</sequence>
<dbReference type="EMBL" id="AP025730">
    <property type="protein sequence ID" value="BDI05383.1"/>
    <property type="molecule type" value="Genomic_DNA"/>
</dbReference>
<evidence type="ECO:0008006" key="3">
    <source>
        <dbReference type="Google" id="ProtNLM"/>
    </source>
</evidence>
<gene>
    <name evidence="1" type="ORF">CATMQ487_23530</name>
</gene>
<dbReference type="SUPFAM" id="SSF109854">
    <property type="entry name" value="DinB/YfiT-like putative metalloenzymes"/>
    <property type="match status" value="1"/>
</dbReference>
<dbReference type="PANTHER" id="PTHR36922:SF1">
    <property type="entry name" value="DUF1993 DOMAIN-CONTAINING PROTEIN"/>
    <property type="match status" value="1"/>
</dbReference>
<evidence type="ECO:0000313" key="2">
    <source>
        <dbReference type="Proteomes" id="UP001057498"/>
    </source>
</evidence>